<dbReference type="InterPro" id="IPR004791">
    <property type="entry name" value="UvrC"/>
</dbReference>
<dbReference type="InterPro" id="IPR050066">
    <property type="entry name" value="UvrABC_protein_C"/>
</dbReference>
<evidence type="ECO:0000313" key="12">
    <source>
        <dbReference type="Proteomes" id="UP000053326"/>
    </source>
</evidence>
<feature type="domain" description="GIY-YIG" evidence="9">
    <location>
        <begin position="20"/>
        <end position="98"/>
    </location>
</feature>
<keyword evidence="1 7" id="KW-0963">Cytoplasm</keyword>
<dbReference type="GO" id="GO:0003677">
    <property type="term" value="F:DNA binding"/>
    <property type="evidence" value="ECO:0007669"/>
    <property type="project" value="UniProtKB-UniRule"/>
</dbReference>
<reference evidence="12" key="1">
    <citation type="journal article" date="2015" name="MBio">
        <title>Genome-Resolved Metagenomic Analysis Reveals Roles for Candidate Phyla and Other Microbial Community Members in Biogeochemical Transformations in Oil Reservoirs.</title>
        <authorList>
            <person name="Hu P."/>
            <person name="Tom L."/>
            <person name="Singh A."/>
            <person name="Thomas B.C."/>
            <person name="Baker B.J."/>
            <person name="Piceno Y.M."/>
            <person name="Andersen G.L."/>
            <person name="Banfield J.F."/>
        </authorList>
    </citation>
    <scope>NUCLEOTIDE SEQUENCE [LARGE SCALE GENOMIC DNA]</scope>
</reference>
<dbReference type="PANTHER" id="PTHR30562">
    <property type="entry name" value="UVRC/OXIDOREDUCTASE"/>
    <property type="match status" value="1"/>
</dbReference>
<dbReference type="HAMAP" id="MF_00203">
    <property type="entry name" value="UvrC"/>
    <property type="match status" value="1"/>
</dbReference>
<proteinExistence type="inferred from homology"/>
<dbReference type="Proteomes" id="UP000053326">
    <property type="component" value="Unassembled WGS sequence"/>
</dbReference>
<dbReference type="GO" id="GO:0009381">
    <property type="term" value="F:excinuclease ABC activity"/>
    <property type="evidence" value="ECO:0007669"/>
    <property type="project" value="UniProtKB-UniRule"/>
</dbReference>
<dbReference type="Gene3D" id="4.10.860.10">
    <property type="entry name" value="UVR domain"/>
    <property type="match status" value="1"/>
</dbReference>
<evidence type="ECO:0000256" key="3">
    <source>
        <dbReference type="ARBA" id="ARBA00022769"/>
    </source>
</evidence>
<comment type="similarity">
    <text evidence="7">Belongs to the UvrC family.</text>
</comment>
<dbReference type="Pfam" id="PF14520">
    <property type="entry name" value="HHH_5"/>
    <property type="match status" value="1"/>
</dbReference>
<protein>
    <recommendedName>
        <fullName evidence="7">UvrABC system protein C</fullName>
        <shortName evidence="7">Protein UvrC</shortName>
    </recommendedName>
    <alternativeName>
        <fullName evidence="7">Excinuclease ABC subunit C</fullName>
    </alternativeName>
</protein>
<evidence type="ECO:0000313" key="11">
    <source>
        <dbReference type="EMBL" id="KUK36395.1"/>
    </source>
</evidence>
<evidence type="ECO:0000256" key="4">
    <source>
        <dbReference type="ARBA" id="ARBA00022881"/>
    </source>
</evidence>
<dbReference type="FunFam" id="3.40.1440.10:FF:000001">
    <property type="entry name" value="UvrABC system protein C"/>
    <property type="match status" value="1"/>
</dbReference>
<dbReference type="PANTHER" id="PTHR30562:SF1">
    <property type="entry name" value="UVRABC SYSTEM PROTEIN C"/>
    <property type="match status" value="1"/>
</dbReference>
<dbReference type="CDD" id="cd10434">
    <property type="entry name" value="GIY-YIG_UvrC_Cho"/>
    <property type="match status" value="1"/>
</dbReference>
<evidence type="ECO:0000259" key="10">
    <source>
        <dbReference type="PROSITE" id="PS50165"/>
    </source>
</evidence>
<dbReference type="InterPro" id="IPR001943">
    <property type="entry name" value="UVR_dom"/>
</dbReference>
<accession>A0A101FG33</accession>
<dbReference type="InterPro" id="IPR003583">
    <property type="entry name" value="Hlx-hairpin-Hlx_DNA-bd_motif"/>
</dbReference>
<feature type="domain" description="UvrC family homology region profile" evidence="10">
    <location>
        <begin position="268"/>
        <end position="484"/>
    </location>
</feature>
<comment type="function">
    <text evidence="7">The UvrABC repair system catalyzes the recognition and processing of DNA lesions. UvrC both incises the 5' and 3' sides of the lesion. The N-terminal half is responsible for the 3' incision and the C-terminal half is responsible for the 5' incision.</text>
</comment>
<dbReference type="NCBIfam" id="TIGR00194">
    <property type="entry name" value="uvrC"/>
    <property type="match status" value="1"/>
</dbReference>
<dbReference type="InterPro" id="IPR036876">
    <property type="entry name" value="UVR_dom_sf"/>
</dbReference>
<keyword evidence="5 7" id="KW-0234">DNA repair</keyword>
<dbReference type="InterPro" id="IPR038476">
    <property type="entry name" value="UvrC_RNase_H_dom_sf"/>
</dbReference>
<dbReference type="Pfam" id="PF08459">
    <property type="entry name" value="UvrC_RNaseH_dom"/>
    <property type="match status" value="1"/>
</dbReference>
<dbReference type="Pfam" id="PF01541">
    <property type="entry name" value="GIY-YIG"/>
    <property type="match status" value="1"/>
</dbReference>
<evidence type="ECO:0000256" key="7">
    <source>
        <dbReference type="HAMAP-Rule" id="MF_00203"/>
    </source>
</evidence>
<comment type="subcellular location">
    <subcellularLocation>
        <location evidence="7">Cytoplasm</location>
    </subcellularLocation>
</comment>
<dbReference type="AlphaFoldDB" id="A0A101FG33"/>
<gene>
    <name evidence="7" type="primary">uvrC</name>
    <name evidence="11" type="ORF">XD66_0898</name>
</gene>
<dbReference type="GO" id="GO:0005737">
    <property type="term" value="C:cytoplasm"/>
    <property type="evidence" value="ECO:0007669"/>
    <property type="project" value="UniProtKB-SubCell"/>
</dbReference>
<dbReference type="PROSITE" id="PS50164">
    <property type="entry name" value="GIY_YIG"/>
    <property type="match status" value="1"/>
</dbReference>
<evidence type="ECO:0000256" key="6">
    <source>
        <dbReference type="ARBA" id="ARBA00023236"/>
    </source>
</evidence>
<evidence type="ECO:0000259" key="8">
    <source>
        <dbReference type="PROSITE" id="PS50151"/>
    </source>
</evidence>
<name>A0A101FG33_9THEO</name>
<dbReference type="SUPFAM" id="SSF82771">
    <property type="entry name" value="GIY-YIG endonuclease"/>
    <property type="match status" value="1"/>
</dbReference>
<dbReference type="InterPro" id="IPR010994">
    <property type="entry name" value="RuvA_2-like"/>
</dbReference>
<dbReference type="PATRIC" id="fig|85874.4.peg.269"/>
<comment type="caution">
    <text evidence="11">The sequence shown here is derived from an EMBL/GenBank/DDBJ whole genome shotgun (WGS) entry which is preliminary data.</text>
</comment>
<dbReference type="Gene3D" id="3.30.420.340">
    <property type="entry name" value="UvrC, RNAse H endonuclease domain"/>
    <property type="match status" value="1"/>
</dbReference>
<dbReference type="SMART" id="SM00278">
    <property type="entry name" value="HhH1"/>
    <property type="match status" value="2"/>
</dbReference>
<dbReference type="Gene3D" id="1.10.150.20">
    <property type="entry name" value="5' to 3' exonuclease, C-terminal subdomain"/>
    <property type="match status" value="1"/>
</dbReference>
<dbReference type="EMBL" id="LGFO01000103">
    <property type="protein sequence ID" value="KUK36395.1"/>
    <property type="molecule type" value="Genomic_DNA"/>
</dbReference>
<organism evidence="11 12">
    <name type="scientific">Thermacetogenium phaeum</name>
    <dbReference type="NCBI Taxonomy" id="85874"/>
    <lineage>
        <taxon>Bacteria</taxon>
        <taxon>Bacillati</taxon>
        <taxon>Bacillota</taxon>
        <taxon>Clostridia</taxon>
        <taxon>Thermoanaerobacterales</taxon>
        <taxon>Thermoanaerobacteraceae</taxon>
        <taxon>Thermacetogenium</taxon>
    </lineage>
</organism>
<feature type="domain" description="UVR" evidence="8">
    <location>
        <begin position="207"/>
        <end position="242"/>
    </location>
</feature>
<comment type="subunit">
    <text evidence="7">Interacts with UvrB in an incision complex.</text>
</comment>
<dbReference type="InterPro" id="IPR047296">
    <property type="entry name" value="GIY-YIG_UvrC_Cho"/>
</dbReference>
<evidence type="ECO:0000256" key="1">
    <source>
        <dbReference type="ARBA" id="ARBA00022490"/>
    </source>
</evidence>
<dbReference type="Pfam" id="PF02151">
    <property type="entry name" value="UVR"/>
    <property type="match status" value="1"/>
</dbReference>
<evidence type="ECO:0000256" key="2">
    <source>
        <dbReference type="ARBA" id="ARBA00022763"/>
    </source>
</evidence>
<dbReference type="SUPFAM" id="SSF46600">
    <property type="entry name" value="C-terminal UvrC-binding domain of UvrB"/>
    <property type="match status" value="1"/>
</dbReference>
<evidence type="ECO:0000256" key="5">
    <source>
        <dbReference type="ARBA" id="ARBA00023204"/>
    </source>
</evidence>
<keyword evidence="4 7" id="KW-0267">Excision nuclease</keyword>
<dbReference type="Pfam" id="PF22920">
    <property type="entry name" value="UvrC_RNaseH"/>
    <property type="match status" value="1"/>
</dbReference>
<dbReference type="SMART" id="SM00465">
    <property type="entry name" value="GIYc"/>
    <property type="match status" value="1"/>
</dbReference>
<keyword evidence="2 7" id="KW-0227">DNA damage</keyword>
<keyword evidence="6 7" id="KW-0742">SOS response</keyword>
<dbReference type="InterPro" id="IPR035901">
    <property type="entry name" value="GIY-YIG_endonuc_sf"/>
</dbReference>
<dbReference type="GO" id="GO:0009380">
    <property type="term" value="C:excinuclease repair complex"/>
    <property type="evidence" value="ECO:0007669"/>
    <property type="project" value="InterPro"/>
</dbReference>
<dbReference type="GO" id="GO:0006289">
    <property type="term" value="P:nucleotide-excision repair"/>
    <property type="evidence" value="ECO:0007669"/>
    <property type="project" value="UniProtKB-UniRule"/>
</dbReference>
<dbReference type="InterPro" id="IPR001162">
    <property type="entry name" value="UvrC_RNase_H_dom"/>
</dbReference>
<evidence type="ECO:0000259" key="9">
    <source>
        <dbReference type="PROSITE" id="PS50164"/>
    </source>
</evidence>
<dbReference type="SUPFAM" id="SSF47781">
    <property type="entry name" value="RuvA domain 2-like"/>
    <property type="match status" value="1"/>
</dbReference>
<keyword evidence="3 7" id="KW-0228">DNA excision</keyword>
<dbReference type="PROSITE" id="PS50151">
    <property type="entry name" value="UVR"/>
    <property type="match status" value="1"/>
</dbReference>
<dbReference type="Gene3D" id="3.40.1440.10">
    <property type="entry name" value="GIY-YIG endonuclease"/>
    <property type="match status" value="1"/>
</dbReference>
<dbReference type="InterPro" id="IPR000305">
    <property type="entry name" value="GIY-YIG_endonuc"/>
</dbReference>
<sequence length="609" mass="68739">MGASLDINAELKKELDHLPDRPGVYIFRNRGGRPIYVGKAVSLPNRLRSYFQARGIPERIRRMVEEAERLEYIVTDTEAEALVLECNLIKRYRPKYNIDLKDDKSYPYIRVTAEEFPRVMKTRSLVQDGSRYFGPYPDVGAVKETLDSLRRLFPFRSCPDRRPAPRSRPCLYGQIGQCLAPCTGGVSPERYGDMIEQLVLFLEGRTHEVERRLRQQMKQAAERLDFEEAARYRNRLEAVNKLREQQRVARASGPDQDILAVGAYLEEVCVVVLRARGGKVVSQEHYFISGADGLPPGEVLASFIKRYYQGGREIPKAVLVSSPLPEGELLAGWLGEKRGSKVEVRFPRRGRGKDLVELALENAALKAEQRYRCSLKSQEKGRALVLALQEALHLSRPPRRLECIDISHFGGKEAVGSLVCFSDGQPDKQGYRRYRLKASKEGDDYAAVREVVLRRVKNAGKDGLPDLLVIDGGRGQLNAALEALRDSGSPGVSVVSLAKEEEGIYLPGYQSPILLPRNHQGLHLLQQARDEAHRFANSYRERLSRRKVKASLLEQVAGIGKKRQDALIRRFGSLARMREATLEELAEVPGMNRKAAEALYEFLHQPEAQ</sequence>
<dbReference type="GO" id="GO:0009432">
    <property type="term" value="P:SOS response"/>
    <property type="evidence" value="ECO:0007669"/>
    <property type="project" value="UniProtKB-UniRule"/>
</dbReference>
<dbReference type="PROSITE" id="PS50165">
    <property type="entry name" value="UVRC"/>
    <property type="match status" value="1"/>
</dbReference>